<feature type="compositionally biased region" description="Basic and acidic residues" evidence="1">
    <location>
        <begin position="101"/>
        <end position="111"/>
    </location>
</feature>
<organism evidence="2 3">
    <name type="scientific">Meiothermus hypogaeus NBRC 106114</name>
    <dbReference type="NCBI Taxonomy" id="1227553"/>
    <lineage>
        <taxon>Bacteria</taxon>
        <taxon>Thermotogati</taxon>
        <taxon>Deinococcota</taxon>
        <taxon>Deinococci</taxon>
        <taxon>Thermales</taxon>
        <taxon>Thermaceae</taxon>
        <taxon>Meiothermus</taxon>
    </lineage>
</organism>
<dbReference type="EMBL" id="BJXL01000006">
    <property type="protein sequence ID" value="GEM82209.1"/>
    <property type="molecule type" value="Genomic_DNA"/>
</dbReference>
<protein>
    <recommendedName>
        <fullName evidence="4">DUF433 domain-containing protein</fullName>
    </recommendedName>
</protein>
<accession>A0A511QXV3</accession>
<evidence type="ECO:0000256" key="1">
    <source>
        <dbReference type="SAM" id="MobiDB-lite"/>
    </source>
</evidence>
<dbReference type="Gene3D" id="1.10.10.10">
    <property type="entry name" value="Winged helix-like DNA-binding domain superfamily/Winged helix DNA-binding domain"/>
    <property type="match status" value="1"/>
</dbReference>
<evidence type="ECO:0000313" key="3">
    <source>
        <dbReference type="Proteomes" id="UP000321197"/>
    </source>
</evidence>
<dbReference type="Pfam" id="PF04255">
    <property type="entry name" value="DUF433"/>
    <property type="match status" value="1"/>
</dbReference>
<evidence type="ECO:0008006" key="4">
    <source>
        <dbReference type="Google" id="ProtNLM"/>
    </source>
</evidence>
<dbReference type="PANTHER" id="PTHR34849:SF3">
    <property type="entry name" value="SSR2962 PROTEIN"/>
    <property type="match status" value="1"/>
</dbReference>
<comment type="caution">
    <text evidence="2">The sequence shown here is derived from an EMBL/GenBank/DDBJ whole genome shotgun (WGS) entry which is preliminary data.</text>
</comment>
<dbReference type="InterPro" id="IPR009057">
    <property type="entry name" value="Homeodomain-like_sf"/>
</dbReference>
<gene>
    <name evidence="2" type="ORF">MHY01S_03750</name>
</gene>
<dbReference type="InterPro" id="IPR036388">
    <property type="entry name" value="WH-like_DNA-bd_sf"/>
</dbReference>
<dbReference type="AlphaFoldDB" id="A0A511QXV3"/>
<sequence>MSNSYNETMILTERVPLAENEAGELYVEGSRVFLEDLVDLYRQGYSPEEIALAYPSLTLADLYAVLAYVLRHPAEVEAYMERQKARAKEAEGKTGSHRSVPLRERLEGRGR</sequence>
<dbReference type="PANTHER" id="PTHR34849">
    <property type="entry name" value="SSL5025 PROTEIN"/>
    <property type="match status" value="1"/>
</dbReference>
<dbReference type="Proteomes" id="UP000321197">
    <property type="component" value="Unassembled WGS sequence"/>
</dbReference>
<name>A0A511QXV3_9DEIN</name>
<dbReference type="SUPFAM" id="SSF46689">
    <property type="entry name" value="Homeodomain-like"/>
    <property type="match status" value="1"/>
</dbReference>
<proteinExistence type="predicted"/>
<feature type="compositionally biased region" description="Basic and acidic residues" evidence="1">
    <location>
        <begin position="82"/>
        <end position="94"/>
    </location>
</feature>
<evidence type="ECO:0000313" key="2">
    <source>
        <dbReference type="EMBL" id="GEM82209.1"/>
    </source>
</evidence>
<feature type="region of interest" description="Disordered" evidence="1">
    <location>
        <begin position="82"/>
        <end position="111"/>
    </location>
</feature>
<reference evidence="2 3" key="1">
    <citation type="submission" date="2019-07" db="EMBL/GenBank/DDBJ databases">
        <title>Whole genome shotgun sequence of Meiothermus hypogaeus NBRC 106114.</title>
        <authorList>
            <person name="Hosoyama A."/>
            <person name="Uohara A."/>
            <person name="Ohji S."/>
            <person name="Ichikawa N."/>
        </authorList>
    </citation>
    <scope>NUCLEOTIDE SEQUENCE [LARGE SCALE GENOMIC DNA]</scope>
    <source>
        <strain evidence="2 3">NBRC 106114</strain>
    </source>
</reference>
<dbReference type="InterPro" id="IPR007367">
    <property type="entry name" value="DUF433"/>
</dbReference>